<reference evidence="6" key="1">
    <citation type="journal article" date="2019" name="Int. J. Syst. Evol. Microbiol.">
        <title>The Global Catalogue of Microorganisms (GCM) 10K type strain sequencing project: providing services to taxonomists for standard genome sequencing and annotation.</title>
        <authorList>
            <consortium name="The Broad Institute Genomics Platform"/>
            <consortium name="The Broad Institute Genome Sequencing Center for Infectious Disease"/>
            <person name="Wu L."/>
            <person name="Ma J."/>
        </authorList>
    </citation>
    <scope>NUCLEOTIDE SEQUENCE [LARGE SCALE GENOMIC DNA]</scope>
    <source>
        <strain evidence="6">JCM 9458</strain>
    </source>
</reference>
<organism evidence="5 6">
    <name type="scientific">Cryptosporangium minutisporangium</name>
    <dbReference type="NCBI Taxonomy" id="113569"/>
    <lineage>
        <taxon>Bacteria</taxon>
        <taxon>Bacillati</taxon>
        <taxon>Actinomycetota</taxon>
        <taxon>Actinomycetes</taxon>
        <taxon>Cryptosporangiales</taxon>
        <taxon>Cryptosporangiaceae</taxon>
        <taxon>Cryptosporangium</taxon>
    </lineage>
</organism>
<dbReference type="Proteomes" id="UP001501676">
    <property type="component" value="Unassembled WGS sequence"/>
</dbReference>
<dbReference type="InterPro" id="IPR002347">
    <property type="entry name" value="SDR_fam"/>
</dbReference>
<dbReference type="PRINTS" id="PR00081">
    <property type="entry name" value="GDHRDH"/>
</dbReference>
<accession>A0ABP6T3T7</accession>
<evidence type="ECO:0000256" key="4">
    <source>
        <dbReference type="RuleBase" id="RU000363"/>
    </source>
</evidence>
<evidence type="ECO:0000256" key="3">
    <source>
        <dbReference type="ARBA" id="ARBA00023002"/>
    </source>
</evidence>
<dbReference type="PANTHER" id="PTHR43490">
    <property type="entry name" value="(+)-NEOMENTHOL DEHYDROGENASE"/>
    <property type="match status" value="1"/>
</dbReference>
<dbReference type="InterPro" id="IPR036291">
    <property type="entry name" value="NAD(P)-bd_dom_sf"/>
</dbReference>
<sequence>MSQDSGLSRLGLEERFREGHTHGKELVMSKIALVTGANKGIGRAAAEQLAALGMTVLLGARDPHRGEEAAAGIRAAGGDAHAVVLDVTDHAVVRAAAEQIEARFGHLDVLINNAGITGSGQVSPLDATDQIPSGVELDMVCAVFETNVFGVIAVTNAMLPLLRRSPAPRIVNVSSHAASLTLNSDPEGPFTALLPSAAYSPSKSALSALTVQYANEFREDGILVNAAAPGFVDTDSNNHTGHLTPAQGAAVLVRLATLGADGPTAGFFSADGPVPW</sequence>
<dbReference type="PRINTS" id="PR00080">
    <property type="entry name" value="SDRFAMILY"/>
</dbReference>
<dbReference type="SUPFAM" id="SSF51735">
    <property type="entry name" value="NAD(P)-binding Rossmann-fold domains"/>
    <property type="match status" value="1"/>
</dbReference>
<comment type="caution">
    <text evidence="5">The sequence shown here is derived from an EMBL/GenBank/DDBJ whole genome shotgun (WGS) entry which is preliminary data.</text>
</comment>
<evidence type="ECO:0000313" key="6">
    <source>
        <dbReference type="Proteomes" id="UP001501676"/>
    </source>
</evidence>
<name>A0ABP6T3T7_9ACTN</name>
<dbReference type="CDD" id="cd05324">
    <property type="entry name" value="carb_red_PTCR-like_SDR_c"/>
    <property type="match status" value="1"/>
</dbReference>
<evidence type="ECO:0000256" key="2">
    <source>
        <dbReference type="ARBA" id="ARBA00022857"/>
    </source>
</evidence>
<keyword evidence="3" id="KW-0560">Oxidoreductase</keyword>
<dbReference type="EMBL" id="BAAAYN010000037">
    <property type="protein sequence ID" value="GAA3392384.1"/>
    <property type="molecule type" value="Genomic_DNA"/>
</dbReference>
<keyword evidence="2" id="KW-0521">NADP</keyword>
<keyword evidence="6" id="KW-1185">Reference proteome</keyword>
<protein>
    <submittedName>
        <fullName evidence="5">SDR family oxidoreductase</fullName>
    </submittedName>
</protein>
<gene>
    <name evidence="5" type="ORF">GCM10020369_53860</name>
</gene>
<dbReference type="Pfam" id="PF00106">
    <property type="entry name" value="adh_short"/>
    <property type="match status" value="1"/>
</dbReference>
<evidence type="ECO:0000256" key="1">
    <source>
        <dbReference type="ARBA" id="ARBA00006484"/>
    </source>
</evidence>
<evidence type="ECO:0000313" key="5">
    <source>
        <dbReference type="EMBL" id="GAA3392384.1"/>
    </source>
</evidence>
<comment type="similarity">
    <text evidence="1 4">Belongs to the short-chain dehydrogenases/reductases (SDR) family.</text>
</comment>
<dbReference type="PANTHER" id="PTHR43490:SF99">
    <property type="entry name" value="SHORT-CHAIN DEHYDROGENASE_REDUCTASE"/>
    <property type="match status" value="1"/>
</dbReference>
<dbReference type="Gene3D" id="3.40.50.720">
    <property type="entry name" value="NAD(P)-binding Rossmann-like Domain"/>
    <property type="match status" value="1"/>
</dbReference>
<dbReference type="InterPro" id="IPR045313">
    <property type="entry name" value="CBR1-like"/>
</dbReference>
<proteinExistence type="inferred from homology"/>